<proteinExistence type="inferred from homology"/>
<evidence type="ECO:0000313" key="10">
    <source>
        <dbReference type="Proteomes" id="UP000001745"/>
    </source>
</evidence>
<gene>
    <name evidence="9" type="ORF">TSTA_100220</name>
</gene>
<accession>B8MMM2</accession>
<keyword evidence="10" id="KW-1185">Reference proteome</keyword>
<sequence length="43" mass="4978">MSDTFQELADIPKDFIRDGMQFVNRCTKPDKREFLKISQAVGT</sequence>
<dbReference type="OrthoDB" id="2401875at2759"/>
<evidence type="ECO:0000256" key="6">
    <source>
        <dbReference type="ARBA" id="ARBA00022989"/>
    </source>
</evidence>
<keyword evidence="8" id="KW-0472">Membrane</keyword>
<evidence type="ECO:0000256" key="2">
    <source>
        <dbReference type="ARBA" id="ARBA00008274"/>
    </source>
</evidence>
<dbReference type="InParanoid" id="B8MMM2"/>
<dbReference type="Gene3D" id="1.20.5.820">
    <property type="entry name" value="Preprotein translocase SecE subunit"/>
    <property type="match status" value="1"/>
</dbReference>
<dbReference type="GO" id="GO:0006605">
    <property type="term" value="P:protein targeting"/>
    <property type="evidence" value="ECO:0007669"/>
    <property type="project" value="InterPro"/>
</dbReference>
<keyword evidence="6" id="KW-1133">Transmembrane helix</keyword>
<comment type="similarity">
    <text evidence="2">Belongs to the SecE/SEC61-gamma family.</text>
</comment>
<dbReference type="VEuPathDB" id="FungiDB:TSTA_100220"/>
<dbReference type="SUPFAM" id="SSF103456">
    <property type="entry name" value="Preprotein translocase SecE subunit"/>
    <property type="match status" value="1"/>
</dbReference>
<keyword evidence="5" id="KW-0653">Protein transport</keyword>
<dbReference type="InterPro" id="IPR023391">
    <property type="entry name" value="Prot_translocase_SecE_dom_sf"/>
</dbReference>
<dbReference type="HOGENOM" id="CLU_3242443_0_0_1"/>
<evidence type="ECO:0000256" key="8">
    <source>
        <dbReference type="ARBA" id="ARBA00023136"/>
    </source>
</evidence>
<dbReference type="STRING" id="441959.B8MMM2"/>
<dbReference type="GO" id="GO:0016020">
    <property type="term" value="C:membrane"/>
    <property type="evidence" value="ECO:0007669"/>
    <property type="project" value="UniProtKB-SubCell"/>
</dbReference>
<evidence type="ECO:0000256" key="1">
    <source>
        <dbReference type="ARBA" id="ARBA00004370"/>
    </source>
</evidence>
<dbReference type="InterPro" id="IPR001901">
    <property type="entry name" value="Translocase_SecE/Sec61-g"/>
</dbReference>
<dbReference type="RefSeq" id="XP_002486014.1">
    <property type="nucleotide sequence ID" value="XM_002485969.1"/>
</dbReference>
<keyword evidence="3" id="KW-0813">Transport</keyword>
<protein>
    <submittedName>
        <fullName evidence="9">Protein translocation complex subunit Sss1, putative</fullName>
    </submittedName>
</protein>
<comment type="subcellular location">
    <subcellularLocation>
        <location evidence="1">Membrane</location>
    </subcellularLocation>
</comment>
<evidence type="ECO:0000313" key="9">
    <source>
        <dbReference type="EMBL" id="EED13776.1"/>
    </source>
</evidence>
<dbReference type="GO" id="GO:0006886">
    <property type="term" value="P:intracellular protein transport"/>
    <property type="evidence" value="ECO:0007669"/>
    <property type="project" value="InterPro"/>
</dbReference>
<dbReference type="PhylomeDB" id="B8MMM2"/>
<organism evidence="9 10">
    <name type="scientific">Talaromyces stipitatus (strain ATCC 10500 / CBS 375.48 / QM 6759 / NRRL 1006)</name>
    <name type="common">Penicillium stipitatum</name>
    <dbReference type="NCBI Taxonomy" id="441959"/>
    <lineage>
        <taxon>Eukaryota</taxon>
        <taxon>Fungi</taxon>
        <taxon>Dikarya</taxon>
        <taxon>Ascomycota</taxon>
        <taxon>Pezizomycotina</taxon>
        <taxon>Eurotiomycetes</taxon>
        <taxon>Eurotiomycetidae</taxon>
        <taxon>Eurotiales</taxon>
        <taxon>Trichocomaceae</taxon>
        <taxon>Talaromyces</taxon>
        <taxon>Talaromyces sect. Talaromyces</taxon>
    </lineage>
</organism>
<evidence type="ECO:0000256" key="4">
    <source>
        <dbReference type="ARBA" id="ARBA00022692"/>
    </source>
</evidence>
<name>B8MMM2_TALSN</name>
<dbReference type="Proteomes" id="UP000001745">
    <property type="component" value="Unassembled WGS sequence"/>
</dbReference>
<dbReference type="EMBL" id="EQ962658">
    <property type="protein sequence ID" value="EED13776.1"/>
    <property type="molecule type" value="Genomic_DNA"/>
</dbReference>
<reference evidence="10" key="1">
    <citation type="journal article" date="2015" name="Genome Announc.">
        <title>Genome sequence of the AIDS-associated pathogen Penicillium marneffei (ATCC18224) and its near taxonomic relative Talaromyces stipitatus (ATCC10500).</title>
        <authorList>
            <person name="Nierman W.C."/>
            <person name="Fedorova-Abrams N.D."/>
            <person name="Andrianopoulos A."/>
        </authorList>
    </citation>
    <scope>NUCLEOTIDE SEQUENCE [LARGE SCALE GENOMIC DNA]</scope>
    <source>
        <strain evidence="10">ATCC 10500 / CBS 375.48 / QM 6759 / NRRL 1006</strain>
    </source>
</reference>
<evidence type="ECO:0000256" key="7">
    <source>
        <dbReference type="ARBA" id="ARBA00023010"/>
    </source>
</evidence>
<keyword evidence="7" id="KW-0811">Translocation</keyword>
<evidence type="ECO:0000256" key="5">
    <source>
        <dbReference type="ARBA" id="ARBA00022927"/>
    </source>
</evidence>
<keyword evidence="4" id="KW-0812">Transmembrane</keyword>
<dbReference type="AlphaFoldDB" id="B8MMM2"/>
<dbReference type="Pfam" id="PF00584">
    <property type="entry name" value="SecE"/>
    <property type="match status" value="1"/>
</dbReference>
<evidence type="ECO:0000256" key="3">
    <source>
        <dbReference type="ARBA" id="ARBA00022448"/>
    </source>
</evidence>
<dbReference type="GeneID" id="8105465"/>